<sequence length="228" mass="25272">MVSLSGFLVLFMALDCCFAHAGNGEKQILNQISRSLLENGLARTPPMGWNSWNHFGCNIDEKIVRKTADALISTGFKNLGYEYVNIDDCWAEHKRNKDGRLVPKASTFPSGIKALADYVHSKGLKLGIYSDAGFRTCSGQQPGSLGYEKIDADTFAEWGVDYLKYDNCNTDRSRPELRYPKMRDALLGTGVQYFIHYVNGEEIILLPGEPKLEIAGGQHKTLTTVGLA</sequence>
<dbReference type="Gene3D" id="3.20.20.70">
    <property type="entry name" value="Aldolase class I"/>
    <property type="match status" value="1"/>
</dbReference>
<dbReference type="PANTHER" id="PTHR11452">
    <property type="entry name" value="ALPHA-GALACTOSIDASE/ALPHA-N-ACETYLGALACTOSAMINIDASE"/>
    <property type="match status" value="1"/>
</dbReference>
<evidence type="ECO:0000256" key="1">
    <source>
        <dbReference type="ARBA" id="ARBA00009743"/>
    </source>
</evidence>
<name>B8LKE1_PICSI</name>
<comment type="catalytic activity">
    <reaction evidence="4">
        <text>Hydrolysis of terminal, non-reducing alpha-D-galactose residues in alpha-D-galactosides, including galactose oligosaccharides, galactomannans and galactolipids.</text>
        <dbReference type="EC" id="3.2.1.22"/>
    </reaction>
</comment>
<dbReference type="PROSITE" id="PS00512">
    <property type="entry name" value="ALPHA_GALACTOSIDASE"/>
    <property type="match status" value="1"/>
</dbReference>
<evidence type="ECO:0000256" key="5">
    <source>
        <dbReference type="SAM" id="SignalP"/>
    </source>
</evidence>
<proteinExistence type="evidence at transcript level"/>
<dbReference type="GO" id="GO:0004557">
    <property type="term" value="F:alpha-galactosidase activity"/>
    <property type="evidence" value="ECO:0007669"/>
    <property type="project" value="UniProtKB-EC"/>
</dbReference>
<keyword evidence="5" id="KW-0732">Signal</keyword>
<dbReference type="CAZy" id="GH27">
    <property type="family name" value="Glycoside Hydrolase Family 27"/>
</dbReference>
<keyword evidence="3 4" id="KW-0326">Glycosidase</keyword>
<evidence type="ECO:0000256" key="4">
    <source>
        <dbReference type="RuleBase" id="RU361168"/>
    </source>
</evidence>
<dbReference type="Pfam" id="PF16499">
    <property type="entry name" value="Melibiase_2"/>
    <property type="match status" value="1"/>
</dbReference>
<dbReference type="PANTHER" id="PTHR11452:SF33">
    <property type="entry name" value="ALPHA-GALACTOSIDASE 2"/>
    <property type="match status" value="1"/>
</dbReference>
<dbReference type="InterPro" id="IPR002241">
    <property type="entry name" value="Glyco_hydro_27"/>
</dbReference>
<evidence type="ECO:0000313" key="6">
    <source>
        <dbReference type="EMBL" id="ABR16121.1"/>
    </source>
</evidence>
<dbReference type="InterPro" id="IPR000111">
    <property type="entry name" value="Glyco_hydro_27/36_CS"/>
</dbReference>
<keyword evidence="2 4" id="KW-0378">Hydrolase</keyword>
<dbReference type="InterPro" id="IPR013785">
    <property type="entry name" value="Aldolase_TIM"/>
</dbReference>
<dbReference type="AlphaFoldDB" id="B8LKE1"/>
<protein>
    <recommendedName>
        <fullName evidence="4">Alpha-galactosidase</fullName>
        <ecNumber evidence="4">3.2.1.22</ecNumber>
    </recommendedName>
    <alternativeName>
        <fullName evidence="4">Melibiase</fullName>
    </alternativeName>
</protein>
<comment type="similarity">
    <text evidence="1 4">Belongs to the glycosyl hydrolase 27 family.</text>
</comment>
<dbReference type="CDD" id="cd14792">
    <property type="entry name" value="GH27"/>
    <property type="match status" value="1"/>
</dbReference>
<dbReference type="PRINTS" id="PR00740">
    <property type="entry name" value="GLHYDRLASE27"/>
</dbReference>
<feature type="signal peptide" evidence="5">
    <location>
        <begin position="1"/>
        <end position="19"/>
    </location>
</feature>
<keyword evidence="4" id="KW-1015">Disulfide bond</keyword>
<dbReference type="InterPro" id="IPR017853">
    <property type="entry name" value="GH"/>
</dbReference>
<organism evidence="6">
    <name type="scientific">Picea sitchensis</name>
    <name type="common">Sitka spruce</name>
    <name type="synonym">Pinus sitchensis</name>
    <dbReference type="NCBI Taxonomy" id="3332"/>
    <lineage>
        <taxon>Eukaryota</taxon>
        <taxon>Viridiplantae</taxon>
        <taxon>Streptophyta</taxon>
        <taxon>Embryophyta</taxon>
        <taxon>Tracheophyta</taxon>
        <taxon>Spermatophyta</taxon>
        <taxon>Pinopsida</taxon>
        <taxon>Pinidae</taxon>
        <taxon>Conifers I</taxon>
        <taxon>Pinales</taxon>
        <taxon>Pinaceae</taxon>
        <taxon>Picea</taxon>
    </lineage>
</organism>
<dbReference type="GO" id="GO:0005975">
    <property type="term" value="P:carbohydrate metabolic process"/>
    <property type="evidence" value="ECO:0007669"/>
    <property type="project" value="InterPro"/>
</dbReference>
<dbReference type="SUPFAM" id="SSF51445">
    <property type="entry name" value="(Trans)glycosidases"/>
    <property type="match status" value="1"/>
</dbReference>
<reference evidence="6" key="1">
    <citation type="submission" date="2007-06" db="EMBL/GenBank/DDBJ databases">
        <title>Full length cDNA sequences from Sitka Spruce (Picea sitchensis).</title>
        <authorList>
            <person name="Ralph S.G."/>
            <person name="Chun H.E."/>
            <person name="Liao N."/>
            <person name="Ali J."/>
            <person name="Reid K."/>
            <person name="Kolosova N."/>
            <person name="Cooper N."/>
            <person name="Cullis C."/>
            <person name="Jancsik S."/>
            <person name="Moore R."/>
            <person name="Mayo M."/>
            <person name="Wagner S."/>
            <person name="Holt R.A."/>
            <person name="Jones S.J.M."/>
            <person name="Marra M.A."/>
            <person name="Ritland C.E."/>
            <person name="Ritland K."/>
            <person name="Bohlmann J."/>
        </authorList>
    </citation>
    <scope>NUCLEOTIDE SEQUENCE</scope>
    <source>
        <tissue evidence="6">Green portion of the leader tissue</tissue>
    </source>
</reference>
<evidence type="ECO:0000256" key="2">
    <source>
        <dbReference type="ARBA" id="ARBA00022801"/>
    </source>
</evidence>
<accession>B8LKE1</accession>
<feature type="chain" id="PRO_5002877266" description="Alpha-galactosidase" evidence="5">
    <location>
        <begin position="20"/>
        <end position="228"/>
    </location>
</feature>
<dbReference type="EMBL" id="EF676204">
    <property type="protein sequence ID" value="ABR16121.1"/>
    <property type="molecule type" value="mRNA"/>
</dbReference>
<dbReference type="EC" id="3.2.1.22" evidence="4"/>
<evidence type="ECO:0000256" key="3">
    <source>
        <dbReference type="ARBA" id="ARBA00023295"/>
    </source>
</evidence>